<gene>
    <name evidence="2" type="ORF">IZO911_LOCUS38539</name>
    <name evidence="3" type="ORF">KXQ929_LOCUS43672</name>
</gene>
<dbReference type="Gene3D" id="3.30.160.60">
    <property type="entry name" value="Classic Zinc Finger"/>
    <property type="match status" value="1"/>
</dbReference>
<dbReference type="EMBL" id="CAJNOE010001072">
    <property type="protein sequence ID" value="CAF1383276.1"/>
    <property type="molecule type" value="Genomic_DNA"/>
</dbReference>
<organism evidence="3 4">
    <name type="scientific">Adineta steineri</name>
    <dbReference type="NCBI Taxonomy" id="433720"/>
    <lineage>
        <taxon>Eukaryota</taxon>
        <taxon>Metazoa</taxon>
        <taxon>Spiralia</taxon>
        <taxon>Gnathifera</taxon>
        <taxon>Rotifera</taxon>
        <taxon>Eurotatoria</taxon>
        <taxon>Bdelloidea</taxon>
        <taxon>Adinetida</taxon>
        <taxon>Adinetidae</taxon>
        <taxon>Adineta</taxon>
    </lineage>
</organism>
<dbReference type="Proteomes" id="UP000663868">
    <property type="component" value="Unassembled WGS sequence"/>
</dbReference>
<evidence type="ECO:0000259" key="1">
    <source>
        <dbReference type="SMART" id="SM00355"/>
    </source>
</evidence>
<comment type="caution">
    <text evidence="3">The sequence shown here is derived from an EMBL/GenBank/DDBJ whole genome shotgun (WGS) entry which is preliminary data.</text>
</comment>
<protein>
    <recommendedName>
        <fullName evidence="1">C2H2-type domain-containing protein</fullName>
    </recommendedName>
</protein>
<dbReference type="InterPro" id="IPR013087">
    <property type="entry name" value="Znf_C2H2_type"/>
</dbReference>
<proteinExistence type="predicted"/>
<dbReference type="EMBL" id="CAJOBB010011825">
    <property type="protein sequence ID" value="CAF4267116.1"/>
    <property type="molecule type" value="Genomic_DNA"/>
</dbReference>
<accession>A0A820FUA7</accession>
<sequence>MSQLYYFCPLCESPNVFQNYPKLFAHIRDEHREESPFSIRCELSMMCGSRYSSYDSYRRHIYRCHRSLLDSLDNNDTISPDDISDSIEDLFSDLTFDDTFRGGALALALH</sequence>
<evidence type="ECO:0000313" key="4">
    <source>
        <dbReference type="Proteomes" id="UP000663868"/>
    </source>
</evidence>
<feature type="domain" description="C2H2-type" evidence="1">
    <location>
        <begin position="6"/>
        <end position="31"/>
    </location>
</feature>
<evidence type="ECO:0000313" key="3">
    <source>
        <dbReference type="EMBL" id="CAF4267116.1"/>
    </source>
</evidence>
<dbReference type="Proteomes" id="UP000663860">
    <property type="component" value="Unassembled WGS sequence"/>
</dbReference>
<dbReference type="SMART" id="SM00355">
    <property type="entry name" value="ZnF_C2H2"/>
    <property type="match status" value="2"/>
</dbReference>
<evidence type="ECO:0000313" key="2">
    <source>
        <dbReference type="EMBL" id="CAF1383276.1"/>
    </source>
</evidence>
<reference evidence="3" key="1">
    <citation type="submission" date="2021-02" db="EMBL/GenBank/DDBJ databases">
        <authorList>
            <person name="Nowell W R."/>
        </authorList>
    </citation>
    <scope>NUCLEOTIDE SEQUENCE</scope>
</reference>
<dbReference type="AlphaFoldDB" id="A0A820FUA7"/>
<feature type="domain" description="C2H2-type" evidence="1">
    <location>
        <begin position="39"/>
        <end position="65"/>
    </location>
</feature>
<name>A0A820FUA7_9BILA</name>